<evidence type="ECO:0000256" key="3">
    <source>
        <dbReference type="PIRSR" id="PIRSR600997-1"/>
    </source>
</evidence>
<proteinExistence type="inferred from homology"/>
<dbReference type="PRINTS" id="PR00878">
    <property type="entry name" value="CHOLNESTRASE"/>
</dbReference>
<dbReference type="PANTHER" id="PTHR45570:SF2">
    <property type="entry name" value="ACETYLCHOLINESTERASE 1-LIKE"/>
    <property type="match status" value="1"/>
</dbReference>
<accession>A0A814SXB6</accession>
<dbReference type="SUPFAM" id="SSF53474">
    <property type="entry name" value="alpha/beta-Hydrolases"/>
    <property type="match status" value="1"/>
</dbReference>
<feature type="domain" description="Carboxylesterase type B" evidence="5">
    <location>
        <begin position="88"/>
        <end position="606"/>
    </location>
</feature>
<dbReference type="InterPro" id="IPR029058">
    <property type="entry name" value="AB_hydrolase_fold"/>
</dbReference>
<comment type="similarity">
    <text evidence="1 4">Belongs to the type-B carboxylesterase/lipase family.</text>
</comment>
<feature type="active site" description="Acyl-ester intermediate" evidence="3">
    <location>
        <position position="273"/>
    </location>
</feature>
<dbReference type="AlphaFoldDB" id="A0A814SXB6"/>
<name>A0A814SXB6_9BILA</name>
<dbReference type="Gene3D" id="3.40.50.1820">
    <property type="entry name" value="alpha/beta hydrolase"/>
    <property type="match status" value="1"/>
</dbReference>
<sequence length="612" mass="68045">MGNICDVALVFCFKKSKINLLQIKDFFTIAYGPFGMIFNNQLFSSINKFRFCVGGLHKVNSVKSMVEQLKFLILLFVSSTVNSIQQTEIINTTTNGYIQGFSNEYAEVFLGIPYAKAPTGALRFQVPQAYKNENKQNNTVFQAIEPGDGCIQECTLPTGACPKTMSEDCLSLNIYRPRRKSGQALTVMIFIHGGNFLSGASAVPAYDASHLVNLTNVIVVTINYRLGAFGFYWNNGLPGNVGLLDQQLAMKWVQYNINSFGGNPSNVVLFGQSAGATSISCHLQNLVVNKVPQPPLFHKVIMESFPIGIPLRSTESAASFNNAFAAFAGCLFDVTLCLQTKTPAEILKAQNLAQDSNVVLETNKLLAIGQPWEPTLNLPTFLLTNNHPEFFVQNSNPINIPILLGTTYDEGTLFIYDAQRQTIKYTDLLAYIGALWNVENVIPINLQYKINFALADYHDVLSQILADSVFTCAARYIAQSLSLHNSNLYLYVFNYLSNYNTEVLAYGNSSFKPQCYTKVCHGSELPLVFNSDFVLPYKLTEEEEGLSQLIGRYFTNFAKTGNPNSELSVGDEKWPVFQNITKQNILLTLPKSITASNYRGAICDFWNKLGYD</sequence>
<keyword evidence="8" id="KW-1185">Reference proteome</keyword>
<dbReference type="InterPro" id="IPR002018">
    <property type="entry name" value="CarbesteraseB"/>
</dbReference>
<feature type="active site" description="Charge relay system" evidence="3">
    <location>
        <position position="410"/>
    </location>
</feature>
<organism evidence="6 8">
    <name type="scientific">Didymodactylos carnosus</name>
    <dbReference type="NCBI Taxonomy" id="1234261"/>
    <lineage>
        <taxon>Eukaryota</taxon>
        <taxon>Metazoa</taxon>
        <taxon>Spiralia</taxon>
        <taxon>Gnathifera</taxon>
        <taxon>Rotifera</taxon>
        <taxon>Eurotatoria</taxon>
        <taxon>Bdelloidea</taxon>
        <taxon>Philodinida</taxon>
        <taxon>Philodinidae</taxon>
        <taxon>Didymodactylos</taxon>
    </lineage>
</organism>
<dbReference type="EC" id="3.1.1.-" evidence="4"/>
<dbReference type="InterPro" id="IPR019826">
    <property type="entry name" value="Carboxylesterase_B_AS"/>
</dbReference>
<gene>
    <name evidence="6" type="ORF">GPM918_LOCUS21338</name>
    <name evidence="7" type="ORF">SRO942_LOCUS21335</name>
</gene>
<dbReference type="EMBL" id="CAJOBC010006986">
    <property type="protein sequence ID" value="CAF3917587.1"/>
    <property type="molecule type" value="Genomic_DNA"/>
</dbReference>
<evidence type="ECO:0000313" key="8">
    <source>
        <dbReference type="Proteomes" id="UP000663829"/>
    </source>
</evidence>
<evidence type="ECO:0000256" key="1">
    <source>
        <dbReference type="ARBA" id="ARBA00005964"/>
    </source>
</evidence>
<feature type="active site" description="Charge relay system" evidence="3">
    <location>
        <position position="521"/>
    </location>
</feature>
<dbReference type="Proteomes" id="UP000663829">
    <property type="component" value="Unassembled WGS sequence"/>
</dbReference>
<dbReference type="Pfam" id="PF00135">
    <property type="entry name" value="COesterase"/>
    <property type="match status" value="1"/>
</dbReference>
<reference evidence="6" key="1">
    <citation type="submission" date="2021-02" db="EMBL/GenBank/DDBJ databases">
        <authorList>
            <person name="Nowell W R."/>
        </authorList>
    </citation>
    <scope>NUCLEOTIDE SEQUENCE</scope>
</reference>
<comment type="caution">
    <text evidence="6">The sequence shown here is derived from an EMBL/GenBank/DDBJ whole genome shotgun (WGS) entry which is preliminary data.</text>
</comment>
<dbReference type="EMBL" id="CAJNOQ010006986">
    <property type="protein sequence ID" value="CAF1154143.1"/>
    <property type="molecule type" value="Genomic_DNA"/>
</dbReference>
<dbReference type="InterPro" id="IPR000997">
    <property type="entry name" value="Cholinesterase"/>
</dbReference>
<evidence type="ECO:0000313" key="6">
    <source>
        <dbReference type="EMBL" id="CAF1154143.1"/>
    </source>
</evidence>
<dbReference type="OrthoDB" id="10262375at2759"/>
<dbReference type="GO" id="GO:0004104">
    <property type="term" value="F:cholinesterase activity"/>
    <property type="evidence" value="ECO:0007669"/>
    <property type="project" value="InterPro"/>
</dbReference>
<evidence type="ECO:0000313" key="7">
    <source>
        <dbReference type="EMBL" id="CAF3917587.1"/>
    </source>
</evidence>
<evidence type="ECO:0000259" key="5">
    <source>
        <dbReference type="Pfam" id="PF00135"/>
    </source>
</evidence>
<evidence type="ECO:0000256" key="4">
    <source>
        <dbReference type="RuleBase" id="RU361235"/>
    </source>
</evidence>
<protein>
    <recommendedName>
        <fullName evidence="4">Carboxylic ester hydrolase</fullName>
        <ecNumber evidence="4">3.1.1.-</ecNumber>
    </recommendedName>
</protein>
<evidence type="ECO:0000256" key="2">
    <source>
        <dbReference type="ARBA" id="ARBA00022801"/>
    </source>
</evidence>
<dbReference type="PANTHER" id="PTHR45570">
    <property type="entry name" value="CARBOXYLIC ESTER HYDROLASE"/>
    <property type="match status" value="1"/>
</dbReference>
<dbReference type="PROSITE" id="PS00122">
    <property type="entry name" value="CARBOXYLESTERASE_B_1"/>
    <property type="match status" value="1"/>
</dbReference>
<dbReference type="Proteomes" id="UP000681722">
    <property type="component" value="Unassembled WGS sequence"/>
</dbReference>
<keyword evidence="2 4" id="KW-0378">Hydrolase</keyword>